<evidence type="ECO:0000313" key="3">
    <source>
        <dbReference type="EMBL" id="OLL23104.1"/>
    </source>
</evidence>
<dbReference type="Proteomes" id="UP000186594">
    <property type="component" value="Unassembled WGS sequence"/>
</dbReference>
<feature type="region of interest" description="Disordered" evidence="1">
    <location>
        <begin position="1"/>
        <end position="30"/>
    </location>
</feature>
<dbReference type="AlphaFoldDB" id="A0A1U7LKC4"/>
<keyword evidence="2" id="KW-1133">Transmembrane helix</keyword>
<feature type="transmembrane region" description="Helical" evidence="2">
    <location>
        <begin position="172"/>
        <end position="196"/>
    </location>
</feature>
<reference evidence="3 4" key="1">
    <citation type="submission" date="2016-04" db="EMBL/GenBank/DDBJ databases">
        <title>Evolutionary innovation and constraint leading to complex multicellularity in the Ascomycota.</title>
        <authorList>
            <person name="Cisse O."/>
            <person name="Nguyen A."/>
            <person name="Hewitt D.A."/>
            <person name="Jedd G."/>
            <person name="Stajich J.E."/>
        </authorList>
    </citation>
    <scope>NUCLEOTIDE SEQUENCE [LARGE SCALE GENOMIC DNA]</scope>
    <source>
        <strain evidence="3 4">DAH-3</strain>
    </source>
</reference>
<keyword evidence="4" id="KW-1185">Reference proteome</keyword>
<organism evidence="3 4">
    <name type="scientific">Neolecta irregularis (strain DAH-3)</name>
    <dbReference type="NCBI Taxonomy" id="1198029"/>
    <lineage>
        <taxon>Eukaryota</taxon>
        <taxon>Fungi</taxon>
        <taxon>Dikarya</taxon>
        <taxon>Ascomycota</taxon>
        <taxon>Taphrinomycotina</taxon>
        <taxon>Neolectales</taxon>
        <taxon>Neolectaceae</taxon>
        <taxon>Neolecta</taxon>
    </lineage>
</organism>
<accession>A0A1U7LKC4</accession>
<protein>
    <submittedName>
        <fullName evidence="3">Uncharacterized protein</fullName>
    </submittedName>
</protein>
<evidence type="ECO:0000313" key="4">
    <source>
        <dbReference type="Proteomes" id="UP000186594"/>
    </source>
</evidence>
<sequence>MILQKLRIPQHSNDGSTQGETSSRSQKDVDTSHYNYFDSVQTPIDRVHESTSYVDPSYTAIDQSKNNSPLSPIITPQLDSRIASTDCGSRHNSNFCIILPPDSAHFPHPGDRVSSVASPKRTHVVFWPKKERNLSIGDSQMDIQTTERETHTGEAIDTSLAATRAFCWAVEFVLWFVQILHAGNVYLFSVVVITLLARSLHLTQETYIPYERLPAVMALIAGVIGSIAATCKSVFLAGSHKEVFFFIQPSFFTGSALEKLYLFRRFLEGTALYEVEID</sequence>
<feature type="transmembrane region" description="Helical" evidence="2">
    <location>
        <begin position="216"/>
        <end position="237"/>
    </location>
</feature>
<comment type="caution">
    <text evidence="3">The sequence shown here is derived from an EMBL/GenBank/DDBJ whole genome shotgun (WGS) entry which is preliminary data.</text>
</comment>
<evidence type="ECO:0000256" key="1">
    <source>
        <dbReference type="SAM" id="MobiDB-lite"/>
    </source>
</evidence>
<keyword evidence="2" id="KW-0812">Transmembrane</keyword>
<gene>
    <name evidence="3" type="ORF">NEOLI_003233</name>
</gene>
<name>A0A1U7LKC4_NEOID</name>
<proteinExistence type="predicted"/>
<keyword evidence="2" id="KW-0472">Membrane</keyword>
<evidence type="ECO:0000256" key="2">
    <source>
        <dbReference type="SAM" id="Phobius"/>
    </source>
</evidence>
<feature type="compositionally biased region" description="Polar residues" evidence="1">
    <location>
        <begin position="10"/>
        <end position="24"/>
    </location>
</feature>
<dbReference type="EMBL" id="LXFE01002296">
    <property type="protein sequence ID" value="OLL23104.1"/>
    <property type="molecule type" value="Genomic_DNA"/>
</dbReference>